<dbReference type="Proteomes" id="UP000830835">
    <property type="component" value="Unassembled WGS sequence"/>
</dbReference>
<feature type="domain" description="Transposase putative helix-turn-helix" evidence="2">
    <location>
        <begin position="28"/>
        <end position="72"/>
    </location>
</feature>
<keyword evidence="4" id="KW-1185">Reference proteome</keyword>
<dbReference type="Pfam" id="PF12323">
    <property type="entry name" value="HTH_OrfB_IS605"/>
    <property type="match status" value="1"/>
</dbReference>
<evidence type="ECO:0000256" key="1">
    <source>
        <dbReference type="SAM" id="Phobius"/>
    </source>
</evidence>
<keyword evidence="1" id="KW-0812">Transmembrane</keyword>
<feature type="transmembrane region" description="Helical" evidence="1">
    <location>
        <begin position="6"/>
        <end position="24"/>
    </location>
</feature>
<comment type="caution">
    <text evidence="3">The sequence shown here is derived from an EMBL/GenBank/DDBJ whole genome shotgun (WGS) entry which is preliminary data.</text>
</comment>
<dbReference type="EMBL" id="JAFIRA010000003">
    <property type="protein sequence ID" value="MCJ2541745.1"/>
    <property type="molecule type" value="Genomic_DNA"/>
</dbReference>
<sequence length="152" mass="17780">MTSVALWATMTLITILGFCQLRNIRNRLKVIKVSIYPADEQSILLAKHFDWTRWLWHHCLSVVTETYKTTGKEISAFIVKKQIPALKVEHEWRKECYSQCLQPSVLNLSRAFQPFFEGRAKYPNCKSKHHVPTADLRHRQSVQFPQNVKVIS</sequence>
<keyword evidence="1" id="KW-1133">Transmembrane helix</keyword>
<evidence type="ECO:0000313" key="3">
    <source>
        <dbReference type="EMBL" id="MCJ2541745.1"/>
    </source>
</evidence>
<evidence type="ECO:0000313" key="4">
    <source>
        <dbReference type="Proteomes" id="UP000830835"/>
    </source>
</evidence>
<reference evidence="3" key="1">
    <citation type="submission" date="2021-02" db="EMBL/GenBank/DDBJ databases">
        <title>The CRISPR/cas machinery reduction and long-range gene transfer in the hot spring cyanobacterium Synechococcus.</title>
        <authorList>
            <person name="Dvorak P."/>
            <person name="Jahodarova E."/>
            <person name="Hasler P."/>
            <person name="Poulickova A."/>
        </authorList>
    </citation>
    <scope>NUCLEOTIDE SEQUENCE</scope>
    <source>
        <strain evidence="3">Rupite</strain>
    </source>
</reference>
<gene>
    <name evidence="3" type="ORF">JX360_02305</name>
</gene>
<dbReference type="RefSeq" id="WP_244348911.1">
    <property type="nucleotide sequence ID" value="NZ_JAFIRA010000003.1"/>
</dbReference>
<dbReference type="InterPro" id="IPR021027">
    <property type="entry name" value="Transposase_put_HTH"/>
</dbReference>
<name>A0ABT0C7J4_THEVL</name>
<keyword evidence="1" id="KW-0472">Membrane</keyword>
<proteinExistence type="predicted"/>
<accession>A0ABT0C7J4</accession>
<evidence type="ECO:0000259" key="2">
    <source>
        <dbReference type="Pfam" id="PF12323"/>
    </source>
</evidence>
<protein>
    <submittedName>
        <fullName evidence="3">Helix-turn-helix domain-containing protein</fullName>
    </submittedName>
</protein>
<organism evidence="3 4">
    <name type="scientific">Thermostichus vulcanus str. 'Rupite'</name>
    <dbReference type="NCBI Taxonomy" id="2813851"/>
    <lineage>
        <taxon>Bacteria</taxon>
        <taxon>Bacillati</taxon>
        <taxon>Cyanobacteriota</taxon>
        <taxon>Cyanophyceae</taxon>
        <taxon>Thermostichales</taxon>
        <taxon>Thermostichaceae</taxon>
        <taxon>Thermostichus</taxon>
    </lineage>
</organism>